<dbReference type="InterPro" id="IPR031933">
    <property type="entry name" value="UPF0767"/>
</dbReference>
<accession>A0A7R9GQ69</accession>
<evidence type="ECO:0000256" key="2">
    <source>
        <dbReference type="ARBA" id="ARBA00007304"/>
    </source>
</evidence>
<proteinExistence type="inferred from homology"/>
<dbReference type="AlphaFoldDB" id="A0A7R9GQ69"/>
<protein>
    <submittedName>
        <fullName evidence="6">Uncharacterized protein</fullName>
    </submittedName>
</protein>
<evidence type="ECO:0000256" key="5">
    <source>
        <dbReference type="ARBA" id="ARBA00023136"/>
    </source>
</evidence>
<dbReference type="Pfam" id="PF15990">
    <property type="entry name" value="UPF0767"/>
    <property type="match status" value="1"/>
</dbReference>
<dbReference type="EMBL" id="OC316556">
    <property type="protein sequence ID" value="CAD7392528.1"/>
    <property type="molecule type" value="Genomic_DNA"/>
</dbReference>
<dbReference type="PANTHER" id="PTHR28599">
    <property type="entry name" value="SMALL INTEGRAL MEMBRANE PROTEIN 12"/>
    <property type="match status" value="1"/>
</dbReference>
<dbReference type="GO" id="GO:0016020">
    <property type="term" value="C:membrane"/>
    <property type="evidence" value="ECO:0007669"/>
    <property type="project" value="UniProtKB-SubCell"/>
</dbReference>
<keyword evidence="5" id="KW-0472">Membrane</keyword>
<comment type="similarity">
    <text evidence="2">Belongs to the SMIM12 family.</text>
</comment>
<name>A0A7R9GQ69_TIMCR</name>
<dbReference type="PANTHER" id="PTHR28599:SF1">
    <property type="entry name" value="SMALL INTEGRAL MEMBRANE PROTEIN 12"/>
    <property type="match status" value="1"/>
</dbReference>
<gene>
    <name evidence="6" type="ORF">TCEB3V08_LOCUS546</name>
</gene>
<evidence type="ECO:0000256" key="3">
    <source>
        <dbReference type="ARBA" id="ARBA00022692"/>
    </source>
</evidence>
<keyword evidence="3" id="KW-0812">Transmembrane</keyword>
<reference evidence="6" key="1">
    <citation type="submission" date="2020-11" db="EMBL/GenBank/DDBJ databases">
        <authorList>
            <person name="Tran Van P."/>
        </authorList>
    </citation>
    <scope>NUCLEOTIDE SEQUENCE</scope>
</reference>
<organism evidence="6">
    <name type="scientific">Timema cristinae</name>
    <name type="common">Walking stick</name>
    <dbReference type="NCBI Taxonomy" id="61476"/>
    <lineage>
        <taxon>Eukaryota</taxon>
        <taxon>Metazoa</taxon>
        <taxon>Ecdysozoa</taxon>
        <taxon>Arthropoda</taxon>
        <taxon>Hexapoda</taxon>
        <taxon>Insecta</taxon>
        <taxon>Pterygota</taxon>
        <taxon>Neoptera</taxon>
        <taxon>Polyneoptera</taxon>
        <taxon>Phasmatodea</taxon>
        <taxon>Timematodea</taxon>
        <taxon>Timematoidea</taxon>
        <taxon>Timematidae</taxon>
        <taxon>Timema</taxon>
    </lineage>
</organism>
<evidence type="ECO:0000313" key="6">
    <source>
        <dbReference type="EMBL" id="CAD7392528.1"/>
    </source>
</evidence>
<sequence length="274" mass="30628">MRGVASQPAKVFFRTNKNRWVTETSQYLANLCVTIKTCIYKVMAQIQLMYAGLAEAQWHQVILGHLKYNTLFFKNRICTNEGSTDFPDTNILSFLQFSKRMVVLHLGARIHPAGGSIASLQKGCETIIVSALSSRKVYPSHADTITINCFQSLAGCAETLTMLPVLLAVLRSYAPYITLPVAAIIGIIGYKVEGLVSDKYTPYERSSIEEKREERLLDENLSKDSIEELVGTPGTIQAAETETKLVMLPSLICFWVGLPSRMDRQIIPPFSQWD</sequence>
<evidence type="ECO:0000256" key="1">
    <source>
        <dbReference type="ARBA" id="ARBA00004167"/>
    </source>
</evidence>
<keyword evidence="4" id="KW-1133">Transmembrane helix</keyword>
<comment type="subcellular location">
    <subcellularLocation>
        <location evidence="1">Membrane</location>
        <topology evidence="1">Single-pass membrane protein</topology>
    </subcellularLocation>
</comment>
<evidence type="ECO:0000256" key="4">
    <source>
        <dbReference type="ARBA" id="ARBA00022989"/>
    </source>
</evidence>